<keyword evidence="3" id="KW-1003">Cell membrane</keyword>
<dbReference type="Gene3D" id="1.20.1250.20">
    <property type="entry name" value="MFS general substrate transporter like domains"/>
    <property type="match status" value="2"/>
</dbReference>
<sequence length="399" mass="43338">MQAQAFPYWRISAYYFFYFAFVGGFSPYFGLYLQSLSFSAWDIGVLMSLMQLMRLFGPYLWGTLADRLNERLRIVRITSALTLVAFSLFFFVNSFAAVFAVLAVLSVFWVASLPLVETLTFDHLRGNPGRYSRIRIWGSVGFIVVVLIVGGLLDRFGLRLLLWVDVLLLVGIVLSTLVVPEARHVPECAEQPPIGKILAQPRVRGLLVACFAMTAAHGAFNIFYSIFLTEHGHSKSVTGALWTLGVLAEIVVFYYMTTLLPRFGLRRLLLASFAAAVVRFAAIGVGGDSLAVLIPMQLMHGLTFGAFHAVAIAAINRWFAGSTRARGQALYSSVSFGAGGLVGGLASGWAWDALGGAAAFVLSSLYALIGLVIVALTLRDDEEMPAAEAPTEAAEPLEG</sequence>
<keyword evidence="5 8" id="KW-0812">Transmembrane</keyword>
<evidence type="ECO:0000256" key="6">
    <source>
        <dbReference type="ARBA" id="ARBA00022989"/>
    </source>
</evidence>
<organism evidence="10 11">
    <name type="scientific">Propionivibrio dicarboxylicus</name>
    <dbReference type="NCBI Taxonomy" id="83767"/>
    <lineage>
        <taxon>Bacteria</taxon>
        <taxon>Pseudomonadati</taxon>
        <taxon>Pseudomonadota</taxon>
        <taxon>Betaproteobacteria</taxon>
        <taxon>Rhodocyclales</taxon>
        <taxon>Rhodocyclaceae</taxon>
        <taxon>Propionivibrio</taxon>
    </lineage>
</organism>
<dbReference type="InterPro" id="IPR026032">
    <property type="entry name" value="HcaT-like"/>
</dbReference>
<feature type="transmembrane region" description="Helical" evidence="8">
    <location>
        <begin position="239"/>
        <end position="256"/>
    </location>
</feature>
<name>A0A1G8E894_9RHOO</name>
<evidence type="ECO:0000256" key="5">
    <source>
        <dbReference type="ARBA" id="ARBA00022692"/>
    </source>
</evidence>
<dbReference type="InterPro" id="IPR036259">
    <property type="entry name" value="MFS_trans_sf"/>
</dbReference>
<evidence type="ECO:0000313" key="11">
    <source>
        <dbReference type="Proteomes" id="UP000198607"/>
    </source>
</evidence>
<feature type="transmembrane region" description="Helical" evidence="8">
    <location>
        <begin position="357"/>
        <end position="378"/>
    </location>
</feature>
<feature type="transmembrane region" description="Helical" evidence="8">
    <location>
        <begin position="268"/>
        <end position="286"/>
    </location>
</feature>
<evidence type="ECO:0000313" key="10">
    <source>
        <dbReference type="EMBL" id="SDH66142.1"/>
    </source>
</evidence>
<dbReference type="Proteomes" id="UP000198607">
    <property type="component" value="Unassembled WGS sequence"/>
</dbReference>
<evidence type="ECO:0000256" key="7">
    <source>
        <dbReference type="ARBA" id="ARBA00023136"/>
    </source>
</evidence>
<proteinExistence type="predicted"/>
<keyword evidence="7 8" id="KW-0472">Membrane</keyword>
<dbReference type="NCBIfam" id="NF037955">
    <property type="entry name" value="mfs"/>
    <property type="match status" value="1"/>
</dbReference>
<feature type="transmembrane region" description="Helical" evidence="8">
    <location>
        <begin position="98"/>
        <end position="116"/>
    </location>
</feature>
<keyword evidence="4" id="KW-0997">Cell inner membrane</keyword>
<evidence type="ECO:0000256" key="8">
    <source>
        <dbReference type="SAM" id="Phobius"/>
    </source>
</evidence>
<feature type="transmembrane region" description="Helical" evidence="8">
    <location>
        <begin position="12"/>
        <end position="31"/>
    </location>
</feature>
<dbReference type="GO" id="GO:0005886">
    <property type="term" value="C:plasma membrane"/>
    <property type="evidence" value="ECO:0007669"/>
    <property type="project" value="UniProtKB-SubCell"/>
</dbReference>
<dbReference type="RefSeq" id="WP_091937266.1">
    <property type="nucleotide sequence ID" value="NZ_FNCY01000007.1"/>
</dbReference>
<dbReference type="STRING" id="83767.SAMN05660652_02059"/>
<evidence type="ECO:0000256" key="4">
    <source>
        <dbReference type="ARBA" id="ARBA00022519"/>
    </source>
</evidence>
<dbReference type="PANTHER" id="PTHR23522:SF10">
    <property type="entry name" value="3-PHENYLPROPIONIC ACID TRANSPORTER-RELATED"/>
    <property type="match status" value="1"/>
</dbReference>
<reference evidence="10 11" key="1">
    <citation type="submission" date="2016-10" db="EMBL/GenBank/DDBJ databases">
        <authorList>
            <person name="de Groot N.N."/>
        </authorList>
    </citation>
    <scope>NUCLEOTIDE SEQUENCE [LARGE SCALE GENOMIC DNA]</scope>
    <source>
        <strain evidence="10 11">DSM 5885</strain>
    </source>
</reference>
<feature type="transmembrane region" description="Helical" evidence="8">
    <location>
        <begin position="206"/>
        <end position="227"/>
    </location>
</feature>
<accession>A0A1G8E894</accession>
<feature type="transmembrane region" description="Helical" evidence="8">
    <location>
        <begin position="298"/>
        <end position="318"/>
    </location>
</feature>
<comment type="subcellular location">
    <subcellularLocation>
        <location evidence="1">Cell inner membrane</location>
        <topology evidence="1">Multi-pass membrane protein</topology>
    </subcellularLocation>
</comment>
<feature type="transmembrane region" description="Helical" evidence="8">
    <location>
        <begin position="136"/>
        <end position="154"/>
    </location>
</feature>
<dbReference type="GO" id="GO:0015528">
    <property type="term" value="F:lactose:proton symporter activity"/>
    <property type="evidence" value="ECO:0007669"/>
    <property type="project" value="TreeGrafter"/>
</dbReference>
<protein>
    <submittedName>
        <fullName evidence="10">MFS transporter, PPP family, 3-phenylpropionic acid transporter</fullName>
    </submittedName>
</protein>
<dbReference type="PROSITE" id="PS50850">
    <property type="entry name" value="MFS"/>
    <property type="match status" value="1"/>
</dbReference>
<dbReference type="InterPro" id="IPR020846">
    <property type="entry name" value="MFS_dom"/>
</dbReference>
<dbReference type="AlphaFoldDB" id="A0A1G8E894"/>
<gene>
    <name evidence="10" type="ORF">SAMN05660652_02059</name>
</gene>
<dbReference type="PANTHER" id="PTHR23522">
    <property type="entry name" value="BLL5896 PROTEIN"/>
    <property type="match status" value="1"/>
</dbReference>
<evidence type="ECO:0000256" key="3">
    <source>
        <dbReference type="ARBA" id="ARBA00022475"/>
    </source>
</evidence>
<dbReference type="InterPro" id="IPR024989">
    <property type="entry name" value="MFS_assoc_dom"/>
</dbReference>
<evidence type="ECO:0000259" key="9">
    <source>
        <dbReference type="PROSITE" id="PS50850"/>
    </source>
</evidence>
<feature type="transmembrane region" description="Helical" evidence="8">
    <location>
        <begin position="330"/>
        <end position="351"/>
    </location>
</feature>
<dbReference type="OrthoDB" id="9150135at2"/>
<dbReference type="GO" id="GO:0030395">
    <property type="term" value="F:lactose binding"/>
    <property type="evidence" value="ECO:0007669"/>
    <property type="project" value="TreeGrafter"/>
</dbReference>
<dbReference type="SUPFAM" id="SSF103473">
    <property type="entry name" value="MFS general substrate transporter"/>
    <property type="match status" value="1"/>
</dbReference>
<keyword evidence="11" id="KW-1185">Reference proteome</keyword>
<feature type="transmembrane region" description="Helical" evidence="8">
    <location>
        <begin position="43"/>
        <end position="62"/>
    </location>
</feature>
<dbReference type="Pfam" id="PF12832">
    <property type="entry name" value="MFS_1_like"/>
    <property type="match status" value="1"/>
</dbReference>
<feature type="domain" description="Major facilitator superfamily (MFS) profile" evidence="9">
    <location>
        <begin position="1"/>
        <end position="382"/>
    </location>
</feature>
<dbReference type="EMBL" id="FNCY01000007">
    <property type="protein sequence ID" value="SDH66142.1"/>
    <property type="molecule type" value="Genomic_DNA"/>
</dbReference>
<dbReference type="PIRSF" id="PIRSF004925">
    <property type="entry name" value="HcaT"/>
    <property type="match status" value="1"/>
</dbReference>
<feature type="transmembrane region" description="Helical" evidence="8">
    <location>
        <begin position="74"/>
        <end position="92"/>
    </location>
</feature>
<evidence type="ECO:0000256" key="2">
    <source>
        <dbReference type="ARBA" id="ARBA00022448"/>
    </source>
</evidence>
<feature type="transmembrane region" description="Helical" evidence="8">
    <location>
        <begin position="160"/>
        <end position="179"/>
    </location>
</feature>
<keyword evidence="2" id="KW-0813">Transport</keyword>
<keyword evidence="6 8" id="KW-1133">Transmembrane helix</keyword>
<evidence type="ECO:0000256" key="1">
    <source>
        <dbReference type="ARBA" id="ARBA00004429"/>
    </source>
</evidence>